<evidence type="ECO:0000313" key="3">
    <source>
        <dbReference type="Proteomes" id="UP000294802"/>
    </source>
</evidence>
<feature type="domain" description="YpoC-like" evidence="1">
    <location>
        <begin position="5"/>
        <end position="106"/>
    </location>
</feature>
<proteinExistence type="predicted"/>
<dbReference type="AlphaFoldDB" id="A0A4R6BY93"/>
<accession>A0A4R6BY93</accession>
<dbReference type="InterPro" id="IPR048427">
    <property type="entry name" value="YpoC"/>
</dbReference>
<comment type="caution">
    <text evidence="2">The sequence shown here is derived from an EMBL/GenBank/DDBJ whole genome shotgun (WGS) entry which is preliminary data.</text>
</comment>
<sequence length="109" mass="13359">MQAEEWFSMKETELDKLADSKHLHQEEGVQLIAEYRIALLEMMFEINDRRTVNLSELSELEYKPLNVVERVDYFSQNKFHFMRYQQMKTMRQELKKLKAVMEIRKKRKI</sequence>
<reference evidence="2 3" key="1">
    <citation type="submission" date="2019-01" db="EMBL/GenBank/DDBJ databases">
        <title>Draft genome sequences of the type strains of six Macrococcus species.</title>
        <authorList>
            <person name="Mazhar S."/>
            <person name="Altermann E."/>
            <person name="Hill C."/>
            <person name="Mcauliffe O."/>
        </authorList>
    </citation>
    <scope>NUCLEOTIDE SEQUENCE [LARGE SCALE GENOMIC DNA]</scope>
    <source>
        <strain evidence="2 3">CCM4815</strain>
    </source>
</reference>
<organism evidence="2 3">
    <name type="scientific">Macrococcus lamae</name>
    <dbReference type="NCBI Taxonomy" id="198484"/>
    <lineage>
        <taxon>Bacteria</taxon>
        <taxon>Bacillati</taxon>
        <taxon>Bacillota</taxon>
        <taxon>Bacilli</taxon>
        <taxon>Bacillales</taxon>
        <taxon>Staphylococcaceae</taxon>
        <taxon>Macrococcus</taxon>
    </lineage>
</organism>
<evidence type="ECO:0000313" key="2">
    <source>
        <dbReference type="EMBL" id="TDM13238.1"/>
    </source>
</evidence>
<dbReference type="Pfam" id="PF21747">
    <property type="entry name" value="YpoC"/>
    <property type="match status" value="1"/>
</dbReference>
<dbReference type="OrthoDB" id="2390001at2"/>
<dbReference type="RefSeq" id="WP_133442841.1">
    <property type="nucleotide sequence ID" value="NZ_SCWB01000001.1"/>
</dbReference>
<name>A0A4R6BY93_9STAP</name>
<keyword evidence="3" id="KW-1185">Reference proteome</keyword>
<protein>
    <recommendedName>
        <fullName evidence="1">YpoC-like domain-containing protein</fullName>
    </recommendedName>
</protein>
<dbReference type="Proteomes" id="UP000294802">
    <property type="component" value="Unassembled WGS sequence"/>
</dbReference>
<gene>
    <name evidence="2" type="ORF">ERX29_01150</name>
</gene>
<dbReference type="EMBL" id="SCWB01000001">
    <property type="protein sequence ID" value="TDM13238.1"/>
    <property type="molecule type" value="Genomic_DNA"/>
</dbReference>
<evidence type="ECO:0000259" key="1">
    <source>
        <dbReference type="Pfam" id="PF21747"/>
    </source>
</evidence>